<gene>
    <name evidence="1" type="ORF">F5148DRAFT_477335</name>
</gene>
<dbReference type="EMBL" id="JAGFNK010000306">
    <property type="protein sequence ID" value="KAI9453355.1"/>
    <property type="molecule type" value="Genomic_DNA"/>
</dbReference>
<evidence type="ECO:0000313" key="2">
    <source>
        <dbReference type="Proteomes" id="UP001207468"/>
    </source>
</evidence>
<sequence>MWLKGRARCCLVQLLSGEKFVFTAALRNRVVLSSPVLCPLLCLSSTPSLDVHNRSTPRTCVAICTPKQKRAILAASKRIPRSVLAKDGAPWGRRVAGPCPLLQPVSRLSTLTTGRRRACTRPFARQKGAILAAFEKSLKTFRGRVVLFSPLLCSLLCPPSPPPHPLWTFTTRSWVLFVSTPLPITTRRS</sequence>
<comment type="caution">
    <text evidence="1">The sequence shown here is derived from an EMBL/GenBank/DDBJ whole genome shotgun (WGS) entry which is preliminary data.</text>
</comment>
<keyword evidence="2" id="KW-1185">Reference proteome</keyword>
<name>A0ACC0TZK7_9AGAM</name>
<organism evidence="1 2">
    <name type="scientific">Russula earlei</name>
    <dbReference type="NCBI Taxonomy" id="71964"/>
    <lineage>
        <taxon>Eukaryota</taxon>
        <taxon>Fungi</taxon>
        <taxon>Dikarya</taxon>
        <taxon>Basidiomycota</taxon>
        <taxon>Agaricomycotina</taxon>
        <taxon>Agaricomycetes</taxon>
        <taxon>Russulales</taxon>
        <taxon>Russulaceae</taxon>
        <taxon>Russula</taxon>
    </lineage>
</organism>
<protein>
    <submittedName>
        <fullName evidence="1">Uncharacterized protein</fullName>
    </submittedName>
</protein>
<accession>A0ACC0TZK7</accession>
<reference evidence="1" key="1">
    <citation type="submission" date="2021-03" db="EMBL/GenBank/DDBJ databases">
        <title>Evolutionary priming and transition to the ectomycorrhizal habit in an iconic lineage of mushroom-forming fungi: is preadaptation a requirement?</title>
        <authorList>
            <consortium name="DOE Joint Genome Institute"/>
            <person name="Looney B.P."/>
            <person name="Miyauchi S."/>
            <person name="Morin E."/>
            <person name="Drula E."/>
            <person name="Courty P.E."/>
            <person name="Chicoki N."/>
            <person name="Fauchery L."/>
            <person name="Kohler A."/>
            <person name="Kuo A."/>
            <person name="LaButti K."/>
            <person name="Pangilinan J."/>
            <person name="Lipzen A."/>
            <person name="Riley R."/>
            <person name="Andreopoulos W."/>
            <person name="He G."/>
            <person name="Johnson J."/>
            <person name="Barry K.W."/>
            <person name="Grigoriev I.V."/>
            <person name="Nagy L."/>
            <person name="Hibbett D."/>
            <person name="Henrissat B."/>
            <person name="Matheny P.B."/>
            <person name="Labbe J."/>
            <person name="Martin A.F."/>
        </authorList>
    </citation>
    <scope>NUCLEOTIDE SEQUENCE</scope>
    <source>
        <strain evidence="1">BPL698</strain>
    </source>
</reference>
<evidence type="ECO:0000313" key="1">
    <source>
        <dbReference type="EMBL" id="KAI9453355.1"/>
    </source>
</evidence>
<proteinExistence type="predicted"/>
<dbReference type="Proteomes" id="UP001207468">
    <property type="component" value="Unassembled WGS sequence"/>
</dbReference>